<keyword evidence="11 14" id="KW-0342">GTP-binding</keyword>
<keyword evidence="19" id="KW-1185">Reference proteome</keyword>
<evidence type="ECO:0000256" key="8">
    <source>
        <dbReference type="ARBA" id="ARBA00022723"/>
    </source>
</evidence>
<accession>A0A023B0S7</accession>
<feature type="coiled-coil region" evidence="15">
    <location>
        <begin position="409"/>
        <end position="436"/>
    </location>
</feature>
<evidence type="ECO:0000256" key="7">
    <source>
        <dbReference type="ARBA" id="ARBA00022701"/>
    </source>
</evidence>
<evidence type="ECO:0000256" key="9">
    <source>
        <dbReference type="ARBA" id="ARBA00022741"/>
    </source>
</evidence>
<evidence type="ECO:0000256" key="3">
    <source>
        <dbReference type="ARBA" id="ARBA00009636"/>
    </source>
</evidence>
<evidence type="ECO:0000259" key="17">
    <source>
        <dbReference type="SMART" id="SM00865"/>
    </source>
</evidence>
<protein>
    <recommendedName>
        <fullName evidence="5 14">Tubulin beta chain</fullName>
    </recommendedName>
</protein>
<dbReference type="GO" id="GO:0005874">
    <property type="term" value="C:microtubule"/>
    <property type="evidence" value="ECO:0007669"/>
    <property type="project" value="UniProtKB-KW"/>
</dbReference>
<gene>
    <name evidence="18" type="ORF">GNI_143140</name>
</gene>
<evidence type="ECO:0000256" key="5">
    <source>
        <dbReference type="ARBA" id="ARBA00013288"/>
    </source>
</evidence>
<keyword evidence="10" id="KW-0460">Magnesium</keyword>
<dbReference type="GO" id="GO:0005525">
    <property type="term" value="F:GTP binding"/>
    <property type="evidence" value="ECO:0007669"/>
    <property type="project" value="UniProtKB-UniRule"/>
</dbReference>
<dbReference type="GO" id="GO:0005200">
    <property type="term" value="F:structural constituent of cytoskeleton"/>
    <property type="evidence" value="ECO:0007669"/>
    <property type="project" value="InterPro"/>
</dbReference>
<evidence type="ECO:0000256" key="10">
    <source>
        <dbReference type="ARBA" id="ARBA00022842"/>
    </source>
</evidence>
<dbReference type="FunFam" id="1.10.287.600:FF:000013">
    <property type="entry name" value="Tubulin beta chain"/>
    <property type="match status" value="1"/>
</dbReference>
<dbReference type="SMART" id="SM00865">
    <property type="entry name" value="Tubulin_C"/>
    <property type="match status" value="1"/>
</dbReference>
<dbReference type="SUPFAM" id="SSF52490">
    <property type="entry name" value="Tubulin nucleotide-binding domain-like"/>
    <property type="match status" value="1"/>
</dbReference>
<dbReference type="Gene3D" id="3.40.50.1440">
    <property type="entry name" value="Tubulin/FtsZ, GTPase domain"/>
    <property type="match status" value="1"/>
</dbReference>
<dbReference type="GO" id="GO:0007017">
    <property type="term" value="P:microtubule-based process"/>
    <property type="evidence" value="ECO:0007669"/>
    <property type="project" value="InterPro"/>
</dbReference>
<name>A0A023B0S7_GRENI</name>
<keyword evidence="8" id="KW-0479">Metal-binding</keyword>
<dbReference type="InterPro" id="IPR000217">
    <property type="entry name" value="Tubulin"/>
</dbReference>
<dbReference type="EMBL" id="AFNH02001058">
    <property type="protein sequence ID" value="EZG44845.1"/>
    <property type="molecule type" value="Genomic_DNA"/>
</dbReference>
<dbReference type="FunFam" id="3.40.50.1440:FF:000006">
    <property type="entry name" value="Tubulin beta chain"/>
    <property type="match status" value="1"/>
</dbReference>
<evidence type="ECO:0000313" key="18">
    <source>
        <dbReference type="EMBL" id="EZG44845.1"/>
    </source>
</evidence>
<dbReference type="eggNOG" id="KOG1375">
    <property type="taxonomic scope" value="Eukaryota"/>
</dbReference>
<evidence type="ECO:0000256" key="1">
    <source>
        <dbReference type="ARBA" id="ARBA00001946"/>
    </source>
</evidence>
<dbReference type="InterPro" id="IPR002453">
    <property type="entry name" value="Beta_tubulin"/>
</dbReference>
<proteinExistence type="inferred from homology"/>
<dbReference type="InterPro" id="IPR018316">
    <property type="entry name" value="Tubulin/FtsZ_2-layer-sand-dom"/>
</dbReference>
<dbReference type="InterPro" id="IPR013838">
    <property type="entry name" value="Beta-tubulin_BS"/>
</dbReference>
<feature type="domain" description="Tubulin/FtsZ GTPase" evidence="16">
    <location>
        <begin position="48"/>
        <end position="245"/>
    </location>
</feature>
<evidence type="ECO:0000256" key="13">
    <source>
        <dbReference type="ARBA" id="ARBA00034296"/>
    </source>
</evidence>
<keyword evidence="12" id="KW-0206">Cytoskeleton</keyword>
<comment type="caution">
    <text evidence="18">The sequence shown here is derived from an EMBL/GenBank/DDBJ whole genome shotgun (WGS) entry which is preliminary data.</text>
</comment>
<dbReference type="CDD" id="cd02187">
    <property type="entry name" value="beta_tubulin"/>
    <property type="match status" value="1"/>
</dbReference>
<dbReference type="InterPro" id="IPR023123">
    <property type="entry name" value="Tubulin_C"/>
</dbReference>
<evidence type="ECO:0000256" key="6">
    <source>
        <dbReference type="ARBA" id="ARBA00022490"/>
    </source>
</evidence>
<sequence>MREIIQVQAGQCGNQIGAKFWEVIADEHGVDGRGNYIGGDNVIQLERINVFFRESQHGRWVPRAVLMDLEPGTMDSVRAGPYGALFRPDNFVFGQSGAGNNWAKGHYTEGAELIEPVLDVVRRDAEACDCLQGFQITHSLGGGTGSGMGTLLIAKLREEYPDRMLETFSVFPSPKVSDTVVEPYNATLSVHQLVENADFVHAIDNEALYDICFRTLKLTTPTYGDLNHLVSAAMSGVTCCLRFPGQLNSDLRKLAVNLIPFPRLHFFMIGFAPLTSRGSQPYRSLTVSELSQQSFDAKNMMCACDPRHGRYLTASVVFRGRLSTKDVDHEMCKIQNRMDSSFVDWIPCNIKTAICDVPPKGLKMSSTFLGNSTAIHEVFGRVANQFVVMFRRKAFLFWYVGEGMDELEFTEAESNMNDLIAEYQQYQDAAPELEEDTE</sequence>
<dbReference type="PRINTS" id="PR01161">
    <property type="entry name" value="TUBULIN"/>
</dbReference>
<dbReference type="SMART" id="SM00864">
    <property type="entry name" value="Tubulin"/>
    <property type="match status" value="1"/>
</dbReference>
<dbReference type="SUPFAM" id="SSF55307">
    <property type="entry name" value="Tubulin C-terminal domain-like"/>
    <property type="match status" value="1"/>
</dbReference>
<evidence type="ECO:0000256" key="4">
    <source>
        <dbReference type="ARBA" id="ARBA00011747"/>
    </source>
</evidence>
<dbReference type="InterPro" id="IPR037103">
    <property type="entry name" value="Tubulin/FtsZ-like_C"/>
</dbReference>
<dbReference type="InterPro" id="IPR003008">
    <property type="entry name" value="Tubulin_FtsZ_GTPase"/>
</dbReference>
<organism evidence="18 19">
    <name type="scientific">Gregarina niphandrodes</name>
    <name type="common">Septate eugregarine</name>
    <dbReference type="NCBI Taxonomy" id="110365"/>
    <lineage>
        <taxon>Eukaryota</taxon>
        <taxon>Sar</taxon>
        <taxon>Alveolata</taxon>
        <taxon>Apicomplexa</taxon>
        <taxon>Conoidasida</taxon>
        <taxon>Gregarinasina</taxon>
        <taxon>Eugregarinorida</taxon>
        <taxon>Gregarinidae</taxon>
        <taxon>Gregarina</taxon>
    </lineage>
</organism>
<dbReference type="Proteomes" id="UP000019763">
    <property type="component" value="Unassembled WGS sequence"/>
</dbReference>
<evidence type="ECO:0000259" key="16">
    <source>
        <dbReference type="SMART" id="SM00864"/>
    </source>
</evidence>
<dbReference type="GO" id="GO:0003924">
    <property type="term" value="F:GTPase activity"/>
    <property type="evidence" value="ECO:0007669"/>
    <property type="project" value="InterPro"/>
</dbReference>
<dbReference type="AlphaFoldDB" id="A0A023B0S7"/>
<evidence type="ECO:0000313" key="19">
    <source>
        <dbReference type="Proteomes" id="UP000019763"/>
    </source>
</evidence>
<dbReference type="PROSITE" id="PS00227">
    <property type="entry name" value="TUBULIN"/>
    <property type="match status" value="1"/>
</dbReference>
<reference evidence="18" key="1">
    <citation type="submission" date="2013-12" db="EMBL/GenBank/DDBJ databases">
        <authorList>
            <person name="Omoto C.K."/>
            <person name="Sibley D."/>
            <person name="Venepally P."/>
            <person name="Hadjithomas M."/>
            <person name="Karamycheva S."/>
            <person name="Brunk B."/>
            <person name="Roos D."/>
            <person name="Caler E."/>
            <person name="Lorenzi H."/>
        </authorList>
    </citation>
    <scope>NUCLEOTIDE SEQUENCE</scope>
</reference>
<dbReference type="PROSITE" id="PS00228">
    <property type="entry name" value="TUBULIN_B_AUTOREG"/>
    <property type="match status" value="1"/>
</dbReference>
<comment type="function">
    <text evidence="13 14">Tubulin is the major constituent of microtubules, a cylinder consisting of laterally associated linear protofilaments composed of alpha- and beta-tubulin heterodimers. Microtubules grow by the addition of GTP-tubulin dimers to the microtubule end, where a stabilizing cap forms. Below the cap, tubulin dimers are in GDP-bound state, owing to GTPase activity of alpha-tubulin.</text>
</comment>
<dbReference type="Pfam" id="PF00091">
    <property type="entry name" value="Tubulin"/>
    <property type="match status" value="1"/>
</dbReference>
<dbReference type="OrthoDB" id="1662883at2759"/>
<keyword evidence="15" id="KW-0175">Coiled coil</keyword>
<evidence type="ECO:0000256" key="15">
    <source>
        <dbReference type="SAM" id="Coils"/>
    </source>
</evidence>
<keyword evidence="7 14" id="KW-0493">Microtubule</keyword>
<dbReference type="Gene3D" id="1.10.287.600">
    <property type="entry name" value="Helix hairpin bin"/>
    <property type="match status" value="1"/>
</dbReference>
<dbReference type="GeneID" id="22915074"/>
<comment type="subunit">
    <text evidence="4 14">Dimer of alpha and beta chains. A typical microtubule is a hollow water-filled tube with an outer diameter of 25 nm and an inner diameter of 15 nM. Alpha-beta heterodimers associate head-to-tail to form protofilaments running lengthwise along the microtubule wall with the beta-tubulin subunit facing the microtubule plus end conferring a structural polarity. Microtubules usually have 13 protofilaments but different protofilament numbers can be found in some organisms and specialized cells.</text>
</comment>
<evidence type="ECO:0000256" key="11">
    <source>
        <dbReference type="ARBA" id="ARBA00023134"/>
    </source>
</evidence>
<evidence type="ECO:0000256" key="14">
    <source>
        <dbReference type="RuleBase" id="RU000352"/>
    </source>
</evidence>
<keyword evidence="9 14" id="KW-0547">Nucleotide-binding</keyword>
<dbReference type="PANTHER" id="PTHR11588">
    <property type="entry name" value="TUBULIN"/>
    <property type="match status" value="1"/>
</dbReference>
<comment type="subcellular location">
    <subcellularLocation>
        <location evidence="2">Cytoplasm</location>
        <location evidence="2">Cytoskeleton</location>
    </subcellularLocation>
</comment>
<feature type="domain" description="Tubulin/FtsZ 2-layer sandwich" evidence="17">
    <location>
        <begin position="247"/>
        <end position="384"/>
    </location>
</feature>
<dbReference type="InterPro" id="IPR017975">
    <property type="entry name" value="Tubulin_CS"/>
</dbReference>
<dbReference type="VEuPathDB" id="CryptoDB:GNI_143140"/>
<dbReference type="FunFam" id="3.30.1330.20:FF:000002">
    <property type="entry name" value="Tubulin beta chain"/>
    <property type="match status" value="1"/>
</dbReference>
<dbReference type="Gene3D" id="3.30.1330.20">
    <property type="entry name" value="Tubulin/FtsZ, C-terminal domain"/>
    <property type="match status" value="1"/>
</dbReference>
<dbReference type="OMA" id="WVPRSVN"/>
<dbReference type="InterPro" id="IPR008280">
    <property type="entry name" value="Tub_FtsZ_C"/>
</dbReference>
<dbReference type="Pfam" id="PF03953">
    <property type="entry name" value="Tubulin_C"/>
    <property type="match status" value="1"/>
</dbReference>
<dbReference type="PRINTS" id="PR01163">
    <property type="entry name" value="BETATUBULIN"/>
</dbReference>
<dbReference type="GO" id="GO:0046872">
    <property type="term" value="F:metal ion binding"/>
    <property type="evidence" value="ECO:0007669"/>
    <property type="project" value="UniProtKB-KW"/>
</dbReference>
<dbReference type="InterPro" id="IPR036525">
    <property type="entry name" value="Tubulin/FtsZ_GTPase_sf"/>
</dbReference>
<keyword evidence="6" id="KW-0963">Cytoplasm</keyword>
<comment type="cofactor">
    <cofactor evidence="1">
        <name>Mg(2+)</name>
        <dbReference type="ChEBI" id="CHEBI:18420"/>
    </cofactor>
</comment>
<dbReference type="RefSeq" id="XP_011132647.1">
    <property type="nucleotide sequence ID" value="XM_011134345.1"/>
</dbReference>
<comment type="similarity">
    <text evidence="3 14">Belongs to the tubulin family.</text>
</comment>
<evidence type="ECO:0000256" key="12">
    <source>
        <dbReference type="ARBA" id="ARBA00023212"/>
    </source>
</evidence>
<evidence type="ECO:0000256" key="2">
    <source>
        <dbReference type="ARBA" id="ARBA00004245"/>
    </source>
</evidence>